<dbReference type="Proteomes" id="UP001054945">
    <property type="component" value="Unassembled WGS sequence"/>
</dbReference>
<name>A0AAV4M5S9_CAEEX</name>
<evidence type="ECO:0000313" key="2">
    <source>
        <dbReference type="Proteomes" id="UP001054945"/>
    </source>
</evidence>
<proteinExistence type="predicted"/>
<gene>
    <name evidence="1" type="ORF">CEXT_649941</name>
</gene>
<dbReference type="EMBL" id="BPLR01001894">
    <property type="protein sequence ID" value="GIX67693.1"/>
    <property type="molecule type" value="Genomic_DNA"/>
</dbReference>
<evidence type="ECO:0000313" key="1">
    <source>
        <dbReference type="EMBL" id="GIX67693.1"/>
    </source>
</evidence>
<sequence>MLDPEERSVRLLKANQDASSLTYVLYGHNKLKDCLVKAESCAHLLISSGEMMPSKLLPIVIASFWCALLKKKKSLTRQSKNVDGRLNVTTPPPPPKSIRFSLSSDHLSSLLVLYYLTLLQF</sequence>
<organism evidence="1 2">
    <name type="scientific">Caerostris extrusa</name>
    <name type="common">Bark spider</name>
    <name type="synonym">Caerostris bankana</name>
    <dbReference type="NCBI Taxonomy" id="172846"/>
    <lineage>
        <taxon>Eukaryota</taxon>
        <taxon>Metazoa</taxon>
        <taxon>Ecdysozoa</taxon>
        <taxon>Arthropoda</taxon>
        <taxon>Chelicerata</taxon>
        <taxon>Arachnida</taxon>
        <taxon>Araneae</taxon>
        <taxon>Araneomorphae</taxon>
        <taxon>Entelegynae</taxon>
        <taxon>Araneoidea</taxon>
        <taxon>Araneidae</taxon>
        <taxon>Caerostris</taxon>
    </lineage>
</organism>
<accession>A0AAV4M5S9</accession>
<reference evidence="1 2" key="1">
    <citation type="submission" date="2021-06" db="EMBL/GenBank/DDBJ databases">
        <title>Caerostris extrusa draft genome.</title>
        <authorList>
            <person name="Kono N."/>
            <person name="Arakawa K."/>
        </authorList>
    </citation>
    <scope>NUCLEOTIDE SEQUENCE [LARGE SCALE GENOMIC DNA]</scope>
</reference>
<keyword evidence="2" id="KW-1185">Reference proteome</keyword>
<comment type="caution">
    <text evidence="1">The sequence shown here is derived from an EMBL/GenBank/DDBJ whole genome shotgun (WGS) entry which is preliminary data.</text>
</comment>
<dbReference type="AlphaFoldDB" id="A0AAV4M5S9"/>
<protein>
    <submittedName>
        <fullName evidence="1">Uncharacterized protein</fullName>
    </submittedName>
</protein>